<reference evidence="2 3" key="1">
    <citation type="submission" date="2021-06" db="EMBL/GenBank/DDBJ databases">
        <title>Complete genome sequence of the secondary alcohol utilizing methanogen Methanospirillum hungatei strain GP1.</title>
        <authorList>
            <person name="Day L.A."/>
            <person name="Costa K.C."/>
        </authorList>
    </citation>
    <scope>NUCLEOTIDE SEQUENCE [LARGE SCALE GENOMIC DNA]</scope>
    <source>
        <strain evidence="2 3">GP1</strain>
    </source>
</reference>
<dbReference type="EMBL" id="CP077107">
    <property type="protein sequence ID" value="QXO94247.1"/>
    <property type="molecule type" value="Genomic_DNA"/>
</dbReference>
<dbReference type="InterPro" id="IPR002711">
    <property type="entry name" value="HNH"/>
</dbReference>
<proteinExistence type="predicted"/>
<dbReference type="GO" id="GO:0004519">
    <property type="term" value="F:endonuclease activity"/>
    <property type="evidence" value="ECO:0007669"/>
    <property type="project" value="UniProtKB-KW"/>
</dbReference>
<dbReference type="CDD" id="cd00085">
    <property type="entry name" value="HNHc"/>
    <property type="match status" value="1"/>
</dbReference>
<feature type="domain" description="HNH nuclease" evidence="1">
    <location>
        <begin position="104"/>
        <end position="168"/>
    </location>
</feature>
<evidence type="ECO:0000259" key="1">
    <source>
        <dbReference type="SMART" id="SM00507"/>
    </source>
</evidence>
<keyword evidence="2" id="KW-0378">Hydrolase</keyword>
<protein>
    <submittedName>
        <fullName evidence="2">HNH endonuclease</fullName>
    </submittedName>
</protein>
<gene>
    <name evidence="2" type="ORF">KSK55_13055</name>
</gene>
<keyword evidence="2" id="KW-0255">Endonuclease</keyword>
<dbReference type="Proteomes" id="UP000694228">
    <property type="component" value="Chromosome"/>
</dbReference>
<accession>A0A8F5VJN3</accession>
<dbReference type="GO" id="GO:0003676">
    <property type="term" value="F:nucleic acid binding"/>
    <property type="evidence" value="ECO:0007669"/>
    <property type="project" value="InterPro"/>
</dbReference>
<dbReference type="Pfam" id="PF01844">
    <property type="entry name" value="HNH"/>
    <property type="match status" value="1"/>
</dbReference>
<keyword evidence="2" id="KW-0540">Nuclease</keyword>
<name>A0A8F5VJN3_METHU</name>
<evidence type="ECO:0000313" key="3">
    <source>
        <dbReference type="Proteomes" id="UP000694228"/>
    </source>
</evidence>
<dbReference type="InterPro" id="IPR003615">
    <property type="entry name" value="HNH_nuc"/>
</dbReference>
<dbReference type="OrthoDB" id="130393at2157"/>
<dbReference type="AlphaFoldDB" id="A0A8F5VJN3"/>
<organism evidence="2 3">
    <name type="scientific">Methanospirillum hungatei</name>
    <dbReference type="NCBI Taxonomy" id="2203"/>
    <lineage>
        <taxon>Archaea</taxon>
        <taxon>Methanobacteriati</taxon>
        <taxon>Methanobacteriota</taxon>
        <taxon>Stenosarchaea group</taxon>
        <taxon>Methanomicrobia</taxon>
        <taxon>Methanomicrobiales</taxon>
        <taxon>Methanospirillaceae</taxon>
        <taxon>Methanospirillum</taxon>
    </lineage>
</organism>
<dbReference type="SMART" id="SM00507">
    <property type="entry name" value="HNHc"/>
    <property type="match status" value="1"/>
</dbReference>
<evidence type="ECO:0000313" key="2">
    <source>
        <dbReference type="EMBL" id="QXO94247.1"/>
    </source>
</evidence>
<sequence length="194" mass="22008">MISIIDIGKTELKVNNTPIDLEYLNFSGEPWGSFGLKIYFFTDDSISSDNQKAEGYIFGRICEFTELLISLLPLEEQDDIRITTCYPEGEVIHQFVKKYERSRLNRTACIAIHGCKCRICGFDFSEKYGPLGDGFIHVHHITPVSEIKPGYRVNPESDLIPVCPNCHAMLHRTDPPLIPAQLIQKISDSDSKEQ</sequence>
<dbReference type="GO" id="GO:0008270">
    <property type="term" value="F:zinc ion binding"/>
    <property type="evidence" value="ECO:0007669"/>
    <property type="project" value="InterPro"/>
</dbReference>